<organism evidence="2 3">
    <name type="scientific">Puccinia sorghi</name>
    <dbReference type="NCBI Taxonomy" id="27349"/>
    <lineage>
        <taxon>Eukaryota</taxon>
        <taxon>Fungi</taxon>
        <taxon>Dikarya</taxon>
        <taxon>Basidiomycota</taxon>
        <taxon>Pucciniomycotina</taxon>
        <taxon>Pucciniomycetes</taxon>
        <taxon>Pucciniales</taxon>
        <taxon>Pucciniaceae</taxon>
        <taxon>Puccinia</taxon>
    </lineage>
</organism>
<feature type="transmembrane region" description="Helical" evidence="1">
    <location>
        <begin position="603"/>
        <end position="626"/>
    </location>
</feature>
<dbReference type="EMBL" id="LAVV01010431">
    <property type="protein sequence ID" value="KNZ49049.1"/>
    <property type="molecule type" value="Genomic_DNA"/>
</dbReference>
<dbReference type="Proteomes" id="UP000037035">
    <property type="component" value="Unassembled WGS sequence"/>
</dbReference>
<proteinExistence type="predicted"/>
<dbReference type="AlphaFoldDB" id="A0A0L6UKJ4"/>
<protein>
    <submittedName>
        <fullName evidence="2">Uncharacterized protein</fullName>
    </submittedName>
</protein>
<keyword evidence="1" id="KW-0812">Transmembrane</keyword>
<keyword evidence="1" id="KW-0472">Membrane</keyword>
<reference evidence="2 3" key="1">
    <citation type="submission" date="2015-08" db="EMBL/GenBank/DDBJ databases">
        <title>Next Generation Sequencing and Analysis of the Genome of Puccinia sorghi L Schw, the Causal Agent of Maize Common Rust.</title>
        <authorList>
            <person name="Rochi L."/>
            <person name="Burguener G."/>
            <person name="Darino M."/>
            <person name="Turjanski A."/>
            <person name="Kreff E."/>
            <person name="Dieguez M.J."/>
            <person name="Sacco F."/>
        </authorList>
    </citation>
    <scope>NUCLEOTIDE SEQUENCE [LARGE SCALE GENOMIC DNA]</scope>
    <source>
        <strain evidence="2 3">RO10H11247</strain>
    </source>
</reference>
<gene>
    <name evidence="2" type="ORF">VP01_523g4</name>
</gene>
<keyword evidence="1" id="KW-1133">Transmembrane helix</keyword>
<feature type="transmembrane region" description="Helical" evidence="1">
    <location>
        <begin position="646"/>
        <end position="664"/>
    </location>
</feature>
<keyword evidence="3" id="KW-1185">Reference proteome</keyword>
<comment type="caution">
    <text evidence="2">The sequence shown here is derived from an EMBL/GenBank/DDBJ whole genome shotgun (WGS) entry which is preliminary data.</text>
</comment>
<sequence length="861" mass="97841">MVWQEELSYLRSSCLKVSGCNLPGKLSVFIDFRRRHEHGWNPPNNDWLAGRARTCGTSDGTAWLSFLFVYFFPLLCFSSGGGHMTRGGQEPKDFIQKRGNKYISRHSTGEMRCANGNWVCGLGVSWGMMTHIQARRLQELEEKIEITSGTALDPDPGNRSVLYDESIHLVFCLFVLRCNKVHPQLRSAEEAATIQGWRRRSLEGSLSAQSRRPAFNMLPNLLQDLIIVSRKCPHPLPGPRNTPNITTTGLNDLTNISYSPSPLITTIAGKFRDGERRMLSGTEIGSGGGFMSVLVKSISPLPVPEMNLFHSLRRISQLKGLILRQTASDVTIRLEQLYFDVAREFTRVFRAAGLSGYHFKSTVEGPIKFSDMRPALNTLCLLFDVHSWRHHELTGHEHERKCLATRKNERHRVVDKLRSIQRYARFLAGEWCQNAGPVQLKEGTEPAQQYSFQRSAPQSQSCLLIRLISLSIGWFFEIGIAYRGRFGMRNDRRRCWFQIYDRLPRKITCAARPLRHPNEARSPFAAIVAVQLPVFCRSTEKLFAKTSSSQSILKKFFQDFPLDFGLVAWIKQQKRGSPFLRCDVNSAVFTVTMKGPWHGRVSLILLFSSFPLFSRFPFFTHLFASLHLYLNRYSSFPHLVAYSESFLSSLLTAALWCFSFTIKLEMPRGKSTQALLHVDIPRGKTTFLMLMMTFYPCCCRWHFPHLSFLKNASSLRKNASLNHVCGGIELPRNGKLVVAHKKLKVGLIQSPATDVISRARMKWFNFLLCLQGFLDSFDAHKNGILKTTSGNCCQPLRQPGPKGFNFKKAKIIVLLNSFFSEKIYFFVINSNFHEYSFYLVCTTAGAELFLTANKSCSTACS</sequence>
<feature type="transmembrane region" description="Helical" evidence="1">
    <location>
        <begin position="463"/>
        <end position="484"/>
    </location>
</feature>
<dbReference type="VEuPathDB" id="FungiDB:VP01_523g4"/>
<name>A0A0L6UKJ4_9BASI</name>
<accession>A0A0L6UKJ4</accession>
<evidence type="ECO:0000313" key="3">
    <source>
        <dbReference type="Proteomes" id="UP000037035"/>
    </source>
</evidence>
<evidence type="ECO:0000256" key="1">
    <source>
        <dbReference type="SAM" id="Phobius"/>
    </source>
</evidence>
<evidence type="ECO:0000313" key="2">
    <source>
        <dbReference type="EMBL" id="KNZ49049.1"/>
    </source>
</evidence>